<evidence type="ECO:0000313" key="8">
    <source>
        <dbReference type="EMBL" id="KAH7518099.1"/>
    </source>
</evidence>
<comment type="caution">
    <text evidence="8">The sequence shown here is derived from an EMBL/GenBank/DDBJ whole genome shotgun (WGS) entry which is preliminary data.</text>
</comment>
<dbReference type="GO" id="GO:0048766">
    <property type="term" value="P:root hair initiation"/>
    <property type="evidence" value="ECO:0007669"/>
    <property type="project" value="UniProtKB-ARBA"/>
</dbReference>
<evidence type="ECO:0000256" key="2">
    <source>
        <dbReference type="ARBA" id="ARBA00023015"/>
    </source>
</evidence>
<dbReference type="Proteomes" id="UP000813462">
    <property type="component" value="Unassembled WGS sequence"/>
</dbReference>
<dbReference type="Gene3D" id="4.10.280.10">
    <property type="entry name" value="Helix-loop-helix DNA-binding domain"/>
    <property type="match status" value="1"/>
</dbReference>
<evidence type="ECO:0000256" key="5">
    <source>
        <dbReference type="ARBA" id="ARBA00023242"/>
    </source>
</evidence>
<evidence type="ECO:0000259" key="7">
    <source>
        <dbReference type="PROSITE" id="PS50888"/>
    </source>
</evidence>
<keyword evidence="2" id="KW-0805">Transcription regulation</keyword>
<dbReference type="FunFam" id="4.10.280.10:FF:000022">
    <property type="entry name" value="Basic helix-loop-helix transcription factor"/>
    <property type="match status" value="1"/>
</dbReference>
<dbReference type="AlphaFoldDB" id="A0A978UT99"/>
<dbReference type="InterPro" id="IPR045843">
    <property type="entry name" value="IND-like"/>
</dbReference>
<dbReference type="InterPro" id="IPR036638">
    <property type="entry name" value="HLH_DNA-bd_sf"/>
</dbReference>
<dbReference type="PANTHER" id="PTHR16223:SF274">
    <property type="entry name" value="TRANSCRIPTION FACTOR BHLH84"/>
    <property type="match status" value="1"/>
</dbReference>
<dbReference type="PANTHER" id="PTHR16223">
    <property type="entry name" value="TRANSCRIPTION FACTOR BHLH83-RELATED"/>
    <property type="match status" value="1"/>
</dbReference>
<evidence type="ECO:0000256" key="3">
    <source>
        <dbReference type="ARBA" id="ARBA00023125"/>
    </source>
</evidence>
<evidence type="ECO:0000256" key="4">
    <source>
        <dbReference type="ARBA" id="ARBA00023163"/>
    </source>
</evidence>
<feature type="region of interest" description="Disordered" evidence="6">
    <location>
        <begin position="174"/>
        <end position="285"/>
    </location>
</feature>
<name>A0A978UT99_ZIZJJ</name>
<dbReference type="SMART" id="SM00353">
    <property type="entry name" value="HLH"/>
    <property type="match status" value="1"/>
</dbReference>
<dbReference type="GO" id="GO:0046983">
    <property type="term" value="F:protein dimerization activity"/>
    <property type="evidence" value="ECO:0007669"/>
    <property type="project" value="InterPro"/>
</dbReference>
<proteinExistence type="predicted"/>
<keyword evidence="3" id="KW-0238">DNA-binding</keyword>
<comment type="subcellular location">
    <subcellularLocation>
        <location evidence="1">Nucleus</location>
    </subcellularLocation>
</comment>
<accession>A0A978UT99</accession>
<dbReference type="SUPFAM" id="SSF47459">
    <property type="entry name" value="HLH, helix-loop-helix DNA-binding domain"/>
    <property type="match status" value="1"/>
</dbReference>
<gene>
    <name evidence="8" type="ORF">FEM48_Zijuj09G0134700</name>
</gene>
<dbReference type="GO" id="GO:0005634">
    <property type="term" value="C:nucleus"/>
    <property type="evidence" value="ECO:0007669"/>
    <property type="project" value="UniProtKB-SubCell"/>
</dbReference>
<dbReference type="PROSITE" id="PS50888">
    <property type="entry name" value="BHLH"/>
    <property type="match status" value="1"/>
</dbReference>
<dbReference type="GO" id="GO:0000981">
    <property type="term" value="F:DNA-binding transcription factor activity, RNA polymerase II-specific"/>
    <property type="evidence" value="ECO:0007669"/>
    <property type="project" value="TreeGrafter"/>
</dbReference>
<dbReference type="CDD" id="cd11454">
    <property type="entry name" value="bHLH_AtIND_like"/>
    <property type="match status" value="1"/>
</dbReference>
<protein>
    <recommendedName>
        <fullName evidence="7">BHLH domain-containing protein</fullName>
    </recommendedName>
</protein>
<evidence type="ECO:0000256" key="6">
    <source>
        <dbReference type="SAM" id="MobiDB-lite"/>
    </source>
</evidence>
<dbReference type="EMBL" id="JAEACU010000009">
    <property type="protein sequence ID" value="KAH7518099.1"/>
    <property type="molecule type" value="Genomic_DNA"/>
</dbReference>
<keyword evidence="5" id="KW-0539">Nucleus</keyword>
<sequence length="357" mass="39016">MELVGAISRGEWSSLSGMYTSEEANFNAHELFAQCSAPNEFSNLGLPSSFCPGHEFLHMAGIGSHYFSEIDNSYLYSLSQESSQSGGSSNVFPASSNENFYLSECHPTLGINYNGSPTFCSGDFDSTNLFLIEGDERLHQEVGNGIVEESGRNQPEPFVAESNFQLKWDAEVTVPDSAMENKNPSGSSKKRCRNPVEVQKNKRNVRSRKSLKLVSTSDNEEDGNGGTKGQSSSSCCTGDDSNTYQELSEGVTPSSSPKGTAALNLNGKARATKGSATDPQSKRREKINERLRILQNLVPNGTKVDISTMLEEAVHYVKFLQLQIKLLSSDDLWMYAPIAYNGTNIGFDLRIANPKPT</sequence>
<organism evidence="8 9">
    <name type="scientific">Ziziphus jujuba var. spinosa</name>
    <dbReference type="NCBI Taxonomy" id="714518"/>
    <lineage>
        <taxon>Eukaryota</taxon>
        <taxon>Viridiplantae</taxon>
        <taxon>Streptophyta</taxon>
        <taxon>Embryophyta</taxon>
        <taxon>Tracheophyta</taxon>
        <taxon>Spermatophyta</taxon>
        <taxon>Magnoliopsida</taxon>
        <taxon>eudicotyledons</taxon>
        <taxon>Gunneridae</taxon>
        <taxon>Pentapetalae</taxon>
        <taxon>rosids</taxon>
        <taxon>fabids</taxon>
        <taxon>Rosales</taxon>
        <taxon>Rhamnaceae</taxon>
        <taxon>Paliureae</taxon>
        <taxon>Ziziphus</taxon>
    </lineage>
</organism>
<dbReference type="InterPro" id="IPR011598">
    <property type="entry name" value="bHLH_dom"/>
</dbReference>
<dbReference type="Pfam" id="PF00010">
    <property type="entry name" value="HLH"/>
    <property type="match status" value="1"/>
</dbReference>
<reference evidence="8" key="1">
    <citation type="journal article" date="2021" name="Front. Plant Sci.">
        <title>Chromosome-Scale Genome Assembly for Chinese Sour Jujube and Insights Into Its Genome Evolution and Domestication Signature.</title>
        <authorList>
            <person name="Shen L.-Y."/>
            <person name="Luo H."/>
            <person name="Wang X.-L."/>
            <person name="Wang X.-M."/>
            <person name="Qiu X.-J."/>
            <person name="Liu H."/>
            <person name="Zhou S.-S."/>
            <person name="Jia K.-H."/>
            <person name="Nie S."/>
            <person name="Bao Y.-T."/>
            <person name="Zhang R.-G."/>
            <person name="Yun Q.-Z."/>
            <person name="Chai Y.-H."/>
            <person name="Lu J.-Y."/>
            <person name="Li Y."/>
            <person name="Zhao S.-W."/>
            <person name="Mao J.-F."/>
            <person name="Jia S.-G."/>
            <person name="Mao Y.-M."/>
        </authorList>
    </citation>
    <scope>NUCLEOTIDE SEQUENCE</scope>
    <source>
        <strain evidence="8">AT0</strain>
        <tissue evidence="8">Leaf</tissue>
    </source>
</reference>
<feature type="compositionally biased region" description="Basic residues" evidence="6">
    <location>
        <begin position="201"/>
        <end position="211"/>
    </location>
</feature>
<feature type="compositionally biased region" description="Polar residues" evidence="6">
    <location>
        <begin position="229"/>
        <end position="258"/>
    </location>
</feature>
<evidence type="ECO:0000313" key="9">
    <source>
        <dbReference type="Proteomes" id="UP000813462"/>
    </source>
</evidence>
<feature type="domain" description="BHLH" evidence="7">
    <location>
        <begin position="271"/>
        <end position="320"/>
    </location>
</feature>
<keyword evidence="4" id="KW-0804">Transcription</keyword>
<evidence type="ECO:0000256" key="1">
    <source>
        <dbReference type="ARBA" id="ARBA00004123"/>
    </source>
</evidence>
<dbReference type="GO" id="GO:0000978">
    <property type="term" value="F:RNA polymerase II cis-regulatory region sequence-specific DNA binding"/>
    <property type="evidence" value="ECO:0007669"/>
    <property type="project" value="TreeGrafter"/>
</dbReference>